<protein>
    <recommendedName>
        <fullName evidence="1">DUF1156 domain-containing protein</fullName>
    </recommendedName>
</protein>
<reference evidence="2 3" key="1">
    <citation type="journal article" date="2017" name="ISME J.">
        <title>Potential for microbial H2 and metal transformations associated with novel bacteria and archaea in deep terrestrial subsurface sediments.</title>
        <authorList>
            <person name="Hernsdorf A.W."/>
            <person name="Amano Y."/>
            <person name="Miyakawa K."/>
            <person name="Ise K."/>
            <person name="Suzuki Y."/>
            <person name="Anantharaman K."/>
            <person name="Probst A."/>
            <person name="Burstein D."/>
            <person name="Thomas B.C."/>
            <person name="Banfield J.F."/>
        </authorList>
    </citation>
    <scope>NUCLEOTIDE SEQUENCE [LARGE SCALE GENOMIC DNA]</scope>
    <source>
        <strain evidence="2">HGW-Actinobacteria-3</strain>
    </source>
</reference>
<proteinExistence type="predicted"/>
<name>A0A2N3G564_9ACTN</name>
<dbReference type="AlphaFoldDB" id="A0A2N3G564"/>
<evidence type="ECO:0000313" key="2">
    <source>
        <dbReference type="EMBL" id="PKQ27861.1"/>
    </source>
</evidence>
<comment type="caution">
    <text evidence="2">The sequence shown here is derived from an EMBL/GenBank/DDBJ whole genome shotgun (WGS) entry which is preliminary data.</text>
</comment>
<dbReference type="Proteomes" id="UP000233654">
    <property type="component" value="Unassembled WGS sequence"/>
</dbReference>
<gene>
    <name evidence="2" type="ORF">CVT63_05760</name>
</gene>
<dbReference type="EMBL" id="PHEX01000048">
    <property type="protein sequence ID" value="PKQ27861.1"/>
    <property type="molecule type" value="Genomic_DNA"/>
</dbReference>
<evidence type="ECO:0000313" key="3">
    <source>
        <dbReference type="Proteomes" id="UP000233654"/>
    </source>
</evidence>
<accession>A0A2N3G564</accession>
<dbReference type="InterPro" id="IPR029063">
    <property type="entry name" value="SAM-dependent_MTases_sf"/>
</dbReference>
<feature type="domain" description="DUF1156" evidence="1">
    <location>
        <begin position="11"/>
        <end position="82"/>
    </location>
</feature>
<dbReference type="SUPFAM" id="SSF53335">
    <property type="entry name" value="S-adenosyl-L-methionine-dependent methyltransferases"/>
    <property type="match status" value="1"/>
</dbReference>
<organism evidence="2 3">
    <name type="scientific">Candidatus Anoxymicrobium japonicum</name>
    <dbReference type="NCBI Taxonomy" id="2013648"/>
    <lineage>
        <taxon>Bacteria</taxon>
        <taxon>Bacillati</taxon>
        <taxon>Actinomycetota</taxon>
        <taxon>Candidatus Geothermincolia</taxon>
        <taxon>Candidatus Geothermincolales</taxon>
        <taxon>Candidatus Anoxymicrobiaceae</taxon>
        <taxon>Candidatus Anoxymicrobium</taxon>
    </lineage>
</organism>
<dbReference type="Gene3D" id="3.40.50.150">
    <property type="entry name" value="Vaccinia Virus protein VP39"/>
    <property type="match status" value="1"/>
</dbReference>
<dbReference type="Pfam" id="PF06634">
    <property type="entry name" value="DUF1156"/>
    <property type="match status" value="1"/>
</dbReference>
<dbReference type="InterPro" id="IPR009537">
    <property type="entry name" value="DUF1156"/>
</dbReference>
<evidence type="ECO:0000259" key="1">
    <source>
        <dbReference type="Pfam" id="PF06634"/>
    </source>
</evidence>
<sequence>MEYRRKLIEVALPLEAINKESAREKSIRHGHPSTMHLWWARRPLAACRAVLFASLVDDPSAWPELFPTEEDQEAERKRLFEIIEQLVKWENSNNETVLLMAQTEMARSISRNLGDAMPEGAEAIRKYLAEKAPPVLDPFCGGGSIPLEAQRLGLRAYGSDLNPVAVLITKALIEIPPKFAGLPPVNPEAREEKRLTEKEWKGAEGLADDVRYYGKWMRDEAEKRIGHFYPKVKVTKEMVKDRPDLEPYADQELTVIAWLWARTVPSPNPACKGAHVPLVQSFWLSTKKGKEAYVQPVVDREANTYSFEIHVGKPPEDFDPGKGTKAGRGASFNCIISGSPMTKDYVRGEFRAKRNSDILMAVVAEGNRSRVYLNPVESQERIARSTKPGWKPEIDMNTASKDLVSGRGYGITKWHELFTNRQLVALTTFSDLVQEAREQVLKDAISSVALPDDDRSIDADGIGKTAYADGVTTYLGLASSRSADYWATLATWETASGFVRGTFARQALPMVWDFCEGNPMGGASGDWSGAIGWTCRVLERLPSNLQGAARQLDATAALDGIETPVVSTDPPYYDNIGYADLSDFFYIWLRRALGRIYPQLFSTLLTPKTQELIASPYRHEGSKDKAKVFFEEGLGKTFMSMREAQNPSFPITVYYAFKQAETDGGDAGKNGVGSSKVTASTGWETMLAGLIHAGFSVHGTWPMRTERSTRSISLGANALASSIILVCRPRTDDSPLATRREFLSALKNELPDALKNLQHGNIAPVDLAQASIGPGMAVFTRYSKVMESDGSPMLVRTALGLINQMLDEVLAEQEGEFDADTRWAIAWFDQFGMEQGPFGVAETLSKAKNTAVNGLVDAGILEAKAGKVRLLKRDELMEDWDPARDKRFTGWEAAQYLIQALDQQGEQGAAALLRKLGGGHGETARDLSYRLYNICERKGWAREALAYNSLVIAWPEITRLAHAAAAEGYGPQTGLFENE</sequence>